<dbReference type="EMBL" id="KZ988029">
    <property type="protein sequence ID" value="RKP13407.1"/>
    <property type="molecule type" value="Genomic_DNA"/>
</dbReference>
<reference evidence="1" key="2">
    <citation type="submission" date="2018-06" db="EMBL/GenBank/DDBJ databases">
        <title>Leveraging single-cell genomics to expand the Fungal Tree of Life.</title>
        <authorList>
            <consortium name="DOE Joint Genome Institute"/>
            <person name="Ahrendt S.R."/>
            <person name="Quandt C.A."/>
            <person name="Ciobanu D."/>
            <person name="Clum A."/>
            <person name="Salamov A."/>
            <person name="Andreopoulos B."/>
            <person name="Cheng J.-F."/>
            <person name="Woyke T."/>
            <person name="Pelin A."/>
            <person name="Henrissat B."/>
            <person name="Reynolds N."/>
            <person name="Benny G.L."/>
            <person name="Smith M.E."/>
            <person name="James T.Y."/>
            <person name="Grigoriev I.V."/>
        </authorList>
    </citation>
    <scope>NUCLEOTIDE SEQUENCE</scope>
    <source>
        <strain evidence="1">RSA 2659</strain>
    </source>
</reference>
<evidence type="ECO:0000313" key="1">
    <source>
        <dbReference type="EMBL" id="RKP12414.1"/>
    </source>
</evidence>
<dbReference type="Proteomes" id="UP000267251">
    <property type="component" value="Unassembled WGS sequence"/>
</dbReference>
<keyword evidence="3" id="KW-1185">Reference proteome</keyword>
<proteinExistence type="predicted"/>
<reference evidence="3" key="1">
    <citation type="journal article" date="2018" name="Nat. Microbiol.">
        <title>Leveraging single-cell genomics to expand the fungal tree of life.</title>
        <authorList>
            <person name="Ahrendt S.R."/>
            <person name="Quandt C.A."/>
            <person name="Ciobanu D."/>
            <person name="Clum A."/>
            <person name="Salamov A."/>
            <person name="Andreopoulos B."/>
            <person name="Cheng J.F."/>
            <person name="Woyke T."/>
            <person name="Pelin A."/>
            <person name="Henrissat B."/>
            <person name="Reynolds N.K."/>
            <person name="Benny G.L."/>
            <person name="Smith M.E."/>
            <person name="James T.Y."/>
            <person name="Grigoriev I.V."/>
        </authorList>
    </citation>
    <scope>NUCLEOTIDE SEQUENCE [LARGE SCALE GENOMIC DNA]</scope>
</reference>
<dbReference type="EMBL" id="KZ988341">
    <property type="protein sequence ID" value="RKP12414.1"/>
    <property type="molecule type" value="Genomic_DNA"/>
</dbReference>
<evidence type="ECO:0000313" key="3">
    <source>
        <dbReference type="Proteomes" id="UP000267251"/>
    </source>
</evidence>
<dbReference type="AlphaFoldDB" id="A0A4P9Y162"/>
<protein>
    <submittedName>
        <fullName evidence="1">Uncharacterized protein</fullName>
    </submittedName>
</protein>
<accession>A0A4P9Y162</accession>
<dbReference type="Gene3D" id="1.20.1290.10">
    <property type="entry name" value="AhpD-like"/>
    <property type="match status" value="1"/>
</dbReference>
<gene>
    <name evidence="2" type="ORF">BJ684DRAFT_16192</name>
    <name evidence="1" type="ORF">BJ684DRAFT_17097</name>
</gene>
<dbReference type="OrthoDB" id="5649017at2759"/>
<dbReference type="InterPro" id="IPR029032">
    <property type="entry name" value="AhpD-like"/>
</dbReference>
<sequence>MPRGCVDVCVPFIPLDLVGGRGISQPPPWDLISSTTISILLPFFFLAYPPPLIDSIKMEYPTSCELTEEDLNKLDNVAMEGDLTLGYMLTVVILTVGNCPKTVGYVTQRFIDSIGDEEAAAQVLECTREAITKTSYWCGVPKSIRILGIIPHPPISPVGHKCDEGMRGSGGSSGSGTTNHGNVLACMIRSVQEEEEQTDKLNKSLSMVFGNKGLKVFDEIQDCSPQLYNLAKGILMEIYQEVIVTRCAMGVDISELIGVAALQILGLNDALVIHQEIALKSGASSEQVNKVTRACGTFLEIANSKGWKVF</sequence>
<evidence type="ECO:0000313" key="2">
    <source>
        <dbReference type="EMBL" id="RKP13407.1"/>
    </source>
</evidence>
<name>A0A4P9Y162_9FUNG</name>
<dbReference type="SUPFAM" id="SSF69118">
    <property type="entry name" value="AhpD-like"/>
    <property type="match status" value="1"/>
</dbReference>
<organism evidence="1 3">
    <name type="scientific">Piptocephalis cylindrospora</name>
    <dbReference type="NCBI Taxonomy" id="1907219"/>
    <lineage>
        <taxon>Eukaryota</taxon>
        <taxon>Fungi</taxon>
        <taxon>Fungi incertae sedis</taxon>
        <taxon>Zoopagomycota</taxon>
        <taxon>Zoopagomycotina</taxon>
        <taxon>Zoopagomycetes</taxon>
        <taxon>Zoopagales</taxon>
        <taxon>Piptocephalidaceae</taxon>
        <taxon>Piptocephalis</taxon>
    </lineage>
</organism>